<dbReference type="Pfam" id="PF01284">
    <property type="entry name" value="MARVEL"/>
    <property type="match status" value="1"/>
</dbReference>
<keyword evidence="3 5" id="KW-1133">Transmembrane helix</keyword>
<reference evidence="7" key="1">
    <citation type="submission" date="2021-12" db="EMBL/GenBank/DDBJ databases">
        <title>Curvularia clavata genome.</title>
        <authorList>
            <person name="Cao Y."/>
        </authorList>
    </citation>
    <scope>NUCLEOTIDE SEQUENCE</scope>
    <source>
        <strain evidence="7">Yc1106</strain>
    </source>
</reference>
<dbReference type="PANTHER" id="PTHR37451:SF1">
    <property type="entry name" value="MARVEL DOMAIN-CONTAINING PROTEIN"/>
    <property type="match status" value="1"/>
</dbReference>
<organism evidence="7 8">
    <name type="scientific">Curvularia clavata</name>
    <dbReference type="NCBI Taxonomy" id="95742"/>
    <lineage>
        <taxon>Eukaryota</taxon>
        <taxon>Fungi</taxon>
        <taxon>Dikarya</taxon>
        <taxon>Ascomycota</taxon>
        <taxon>Pezizomycotina</taxon>
        <taxon>Dothideomycetes</taxon>
        <taxon>Pleosporomycetidae</taxon>
        <taxon>Pleosporales</taxon>
        <taxon>Pleosporineae</taxon>
        <taxon>Pleosporaceae</taxon>
        <taxon>Curvularia</taxon>
    </lineage>
</organism>
<keyword evidence="2 5" id="KW-0812">Transmembrane</keyword>
<evidence type="ECO:0000256" key="3">
    <source>
        <dbReference type="ARBA" id="ARBA00022989"/>
    </source>
</evidence>
<feature type="transmembrane region" description="Helical" evidence="5">
    <location>
        <begin position="20"/>
        <end position="40"/>
    </location>
</feature>
<evidence type="ECO:0000313" key="8">
    <source>
        <dbReference type="Proteomes" id="UP001056012"/>
    </source>
</evidence>
<evidence type="ECO:0000313" key="7">
    <source>
        <dbReference type="EMBL" id="USP81241.1"/>
    </source>
</evidence>
<dbReference type="VEuPathDB" id="FungiDB:yc1106_08515"/>
<keyword evidence="4 5" id="KW-0472">Membrane</keyword>
<dbReference type="PANTHER" id="PTHR37451">
    <property type="entry name" value="MARVEL DOMAIN"/>
    <property type="match status" value="1"/>
</dbReference>
<accession>A0A9Q8ZFN4</accession>
<evidence type="ECO:0000256" key="5">
    <source>
        <dbReference type="SAM" id="Phobius"/>
    </source>
</evidence>
<dbReference type="OrthoDB" id="2117453at2759"/>
<dbReference type="Proteomes" id="UP001056012">
    <property type="component" value="Chromosome 6"/>
</dbReference>
<feature type="transmembrane region" description="Helical" evidence="5">
    <location>
        <begin position="93"/>
        <end position="117"/>
    </location>
</feature>
<protein>
    <recommendedName>
        <fullName evidence="6">MARVEL domain-containing protein</fullName>
    </recommendedName>
</protein>
<evidence type="ECO:0000256" key="1">
    <source>
        <dbReference type="ARBA" id="ARBA00004141"/>
    </source>
</evidence>
<feature type="transmembrane region" description="Helical" evidence="5">
    <location>
        <begin position="137"/>
        <end position="159"/>
    </location>
</feature>
<evidence type="ECO:0000256" key="4">
    <source>
        <dbReference type="ARBA" id="ARBA00023136"/>
    </source>
</evidence>
<dbReference type="GO" id="GO:0016020">
    <property type="term" value="C:membrane"/>
    <property type="evidence" value="ECO:0007669"/>
    <property type="project" value="UniProtKB-SubCell"/>
</dbReference>
<gene>
    <name evidence="7" type="ORF">yc1106_08515</name>
</gene>
<dbReference type="EMBL" id="CP089279">
    <property type="protein sequence ID" value="USP81241.1"/>
    <property type="molecule type" value="Genomic_DNA"/>
</dbReference>
<proteinExistence type="predicted"/>
<keyword evidence="8" id="KW-1185">Reference proteome</keyword>
<comment type="subcellular location">
    <subcellularLocation>
        <location evidence="1">Membrane</location>
        <topology evidence="1">Multi-pass membrane protein</topology>
    </subcellularLocation>
</comment>
<name>A0A9Q8ZFN4_CURCL</name>
<evidence type="ECO:0000256" key="2">
    <source>
        <dbReference type="ARBA" id="ARBA00022692"/>
    </source>
</evidence>
<sequence length="169" mass="18764">MATHIAENSMLNLALRALQVIFAIIIMGTDGYAINVYRGHTSFVDTPWGGYEGYFGVPNAWGFLIFCAGWTVLVVIFYYVAEKALTRHLWVGYIRIAVEAIALLSWFAGWIAVAVNIGTGACADSYVSCGALKAATVFGAFEWLLFMVTAFFTVSWFFYTKRQAAMFET</sequence>
<feature type="transmembrane region" description="Helical" evidence="5">
    <location>
        <begin position="60"/>
        <end position="81"/>
    </location>
</feature>
<dbReference type="InterPro" id="IPR008253">
    <property type="entry name" value="Marvel"/>
</dbReference>
<dbReference type="AlphaFoldDB" id="A0A9Q8ZFN4"/>
<feature type="domain" description="MARVEL" evidence="6">
    <location>
        <begin position="12"/>
        <end position="152"/>
    </location>
</feature>
<evidence type="ECO:0000259" key="6">
    <source>
        <dbReference type="Pfam" id="PF01284"/>
    </source>
</evidence>